<organism evidence="5 6">
    <name type="scientific">Rahnella sp. (strain Y9602)</name>
    <dbReference type="NCBI Taxonomy" id="2703885"/>
    <lineage>
        <taxon>Bacteria</taxon>
        <taxon>Pseudomonadati</taxon>
        <taxon>Pseudomonadota</taxon>
        <taxon>Gammaproteobacteria</taxon>
        <taxon>Enterobacterales</taxon>
        <taxon>Yersiniaceae</taxon>
        <taxon>Rahnella</taxon>
    </lineage>
</organism>
<keyword evidence="3" id="KW-0170">Cobalt</keyword>
<name>A0A0H3FAI7_RAHSY</name>
<reference evidence="6" key="1">
    <citation type="submission" date="2011-01" db="EMBL/GenBank/DDBJ databases">
        <title>Complete sequence of chromosome of Rahnella sp. Y9602.</title>
        <authorList>
            <consortium name="US DOE Joint Genome Institute"/>
            <person name="Lucas S."/>
            <person name="Copeland A."/>
            <person name="Lapidus A."/>
            <person name="Cheng J.-F."/>
            <person name="Goodwin L."/>
            <person name="Pitluck S."/>
            <person name="Lu M."/>
            <person name="Detter J.C."/>
            <person name="Han C."/>
            <person name="Tapia R."/>
            <person name="Land M."/>
            <person name="Hauser L."/>
            <person name="Kyrpides N."/>
            <person name="Ivanova N."/>
            <person name="Ovchinnikova G."/>
            <person name="Pagani I."/>
            <person name="Sobecky P.A."/>
            <person name="Martinez R.J."/>
            <person name="Woyke T."/>
        </authorList>
    </citation>
    <scope>NUCLEOTIDE SEQUENCE [LARGE SCALE GENOMIC DNA]</scope>
    <source>
        <strain evidence="6">Y9602</strain>
    </source>
</reference>
<proteinExistence type="predicted"/>
<gene>
    <name evidence="5" type="ordered locus">Rahaq_2416</name>
</gene>
<keyword evidence="2" id="KW-0378">Hydrolase</keyword>
<dbReference type="SUPFAM" id="SSF53187">
    <property type="entry name" value="Zn-dependent exopeptidases"/>
    <property type="match status" value="1"/>
</dbReference>
<dbReference type="InterPro" id="IPR011650">
    <property type="entry name" value="Peptidase_M20_dimer"/>
</dbReference>
<feature type="domain" description="Peptidase M20 dimerisation" evidence="4">
    <location>
        <begin position="180"/>
        <end position="292"/>
    </location>
</feature>
<dbReference type="InterPro" id="IPR002933">
    <property type="entry name" value="Peptidase_M20"/>
</dbReference>
<evidence type="ECO:0000259" key="4">
    <source>
        <dbReference type="Pfam" id="PF07687"/>
    </source>
</evidence>
<dbReference type="GO" id="GO:0016787">
    <property type="term" value="F:hydrolase activity"/>
    <property type="evidence" value="ECO:0007669"/>
    <property type="project" value="UniProtKB-KW"/>
</dbReference>
<dbReference type="eggNOG" id="COG0624">
    <property type="taxonomic scope" value="Bacteria"/>
</dbReference>
<evidence type="ECO:0000256" key="1">
    <source>
        <dbReference type="ARBA" id="ARBA00022723"/>
    </source>
</evidence>
<dbReference type="Proteomes" id="UP000007257">
    <property type="component" value="Chromosome"/>
</dbReference>
<dbReference type="OrthoDB" id="3665926at2"/>
<keyword evidence="1" id="KW-0479">Metal-binding</keyword>
<evidence type="ECO:0000313" key="5">
    <source>
        <dbReference type="EMBL" id="ADW74023.1"/>
    </source>
</evidence>
<sequence length="407" mass="44611">MNSQQLLAAVDDDYCLNFLARMVQHKSYSQTDGERKLAEYMASQMQMLGLETQLQPVPGERLNAIGTLRGEGGGHSLLFNGHLDTNPVTEGWTVDPWEGKIDDEFIYGIGVSNMKAGDAAYFCALKTLIDNGVKLKGDVILTYVVGELQGGIGTIAAIEQGIKADYFINSEPTDVQAMTMHAGSLMFTIELTGDTRHLSKREEAVDAIQAAIRLIPQINNITFTGAETDDHRKINRGHIGTIHGALGRDLEEWRPPQVADFVRLSGSARFAPGQTVDTVLADLQALLDDLCSEFPGLQAELFDDGKRHRPTMLPFEVSPESPIVKAVNRAYQTVRGEQQPTGVITPPAFYGTDAAHFYQMLGMEGVVCGPGGKFNTMPDERVHIKDFLDTVRVYLLAILEICQPVEA</sequence>
<dbReference type="Pfam" id="PF07687">
    <property type="entry name" value="M20_dimer"/>
    <property type="match status" value="1"/>
</dbReference>
<dbReference type="SUPFAM" id="SSF55031">
    <property type="entry name" value="Bacterial exopeptidase dimerisation domain"/>
    <property type="match status" value="1"/>
</dbReference>
<protein>
    <submittedName>
        <fullName evidence="5">Peptidase M20</fullName>
    </submittedName>
</protein>
<dbReference type="KEGG" id="rah:Rahaq_2416"/>
<dbReference type="RefSeq" id="WP_013575723.1">
    <property type="nucleotide sequence ID" value="NC_015061.1"/>
</dbReference>
<evidence type="ECO:0000256" key="3">
    <source>
        <dbReference type="ARBA" id="ARBA00023285"/>
    </source>
</evidence>
<evidence type="ECO:0000256" key="2">
    <source>
        <dbReference type="ARBA" id="ARBA00022801"/>
    </source>
</evidence>
<dbReference type="GO" id="GO:0046872">
    <property type="term" value="F:metal ion binding"/>
    <property type="evidence" value="ECO:0007669"/>
    <property type="project" value="UniProtKB-KW"/>
</dbReference>
<reference evidence="5 6" key="2">
    <citation type="journal article" date="2012" name="J. Bacteriol.">
        <title>Complete Genome Sequence of Rahnella sp. Strain Y9602, a Gammaproteobacterium Isolate from Metal- and Radionuclide-Contaminated Soil.</title>
        <authorList>
            <person name="Martinez R.J."/>
            <person name="Bruce D."/>
            <person name="Detter C."/>
            <person name="Goodwin L.A."/>
            <person name="Han J."/>
            <person name="Han C.S."/>
            <person name="Held B."/>
            <person name="Land M.L."/>
            <person name="Mikhailova N."/>
            <person name="Nolan M."/>
            <person name="Pennacchio L."/>
            <person name="Pitluck S."/>
            <person name="Tapia R."/>
            <person name="Woyke T."/>
            <person name="Sobecky P.A."/>
        </authorList>
    </citation>
    <scope>NUCLEOTIDE SEQUENCE [LARGE SCALE GENOMIC DNA]</scope>
    <source>
        <strain evidence="5 6">Y9602</strain>
    </source>
</reference>
<dbReference type="InterPro" id="IPR050072">
    <property type="entry name" value="Peptidase_M20A"/>
</dbReference>
<dbReference type="Pfam" id="PF01546">
    <property type="entry name" value="Peptidase_M20"/>
    <property type="match status" value="1"/>
</dbReference>
<dbReference type="InterPro" id="IPR036264">
    <property type="entry name" value="Bact_exopeptidase_dim_dom"/>
</dbReference>
<dbReference type="AlphaFoldDB" id="A0A0H3FAI7"/>
<dbReference type="Gene3D" id="3.40.630.10">
    <property type="entry name" value="Zn peptidases"/>
    <property type="match status" value="2"/>
</dbReference>
<dbReference type="HOGENOM" id="CLU_021802_0_1_6"/>
<dbReference type="PANTHER" id="PTHR43808">
    <property type="entry name" value="ACETYLORNITHINE DEACETYLASE"/>
    <property type="match status" value="1"/>
</dbReference>
<evidence type="ECO:0000313" key="6">
    <source>
        <dbReference type="Proteomes" id="UP000007257"/>
    </source>
</evidence>
<dbReference type="Gene3D" id="3.30.70.360">
    <property type="match status" value="1"/>
</dbReference>
<accession>A0A0H3FAI7</accession>
<dbReference type="EMBL" id="CP002505">
    <property type="protein sequence ID" value="ADW74023.1"/>
    <property type="molecule type" value="Genomic_DNA"/>
</dbReference>